<dbReference type="InterPro" id="IPR007387">
    <property type="entry name" value="TRAP_DctQ"/>
</dbReference>
<protein>
    <recommendedName>
        <fullName evidence="9">TRAP transporter small permease protein</fullName>
    </recommendedName>
</protein>
<name>A0ABW8F4Q4_9BURK</name>
<accession>A0ABW8F4Q4</accession>
<keyword evidence="4 9" id="KW-0997">Cell inner membrane</keyword>
<evidence type="ECO:0000259" key="10">
    <source>
        <dbReference type="Pfam" id="PF04290"/>
    </source>
</evidence>
<evidence type="ECO:0000256" key="5">
    <source>
        <dbReference type="ARBA" id="ARBA00022692"/>
    </source>
</evidence>
<dbReference type="InterPro" id="IPR055348">
    <property type="entry name" value="DctQ"/>
</dbReference>
<feature type="domain" description="Tripartite ATP-independent periplasmic transporters DctQ component" evidence="10">
    <location>
        <begin position="35"/>
        <end position="164"/>
    </location>
</feature>
<keyword evidence="2 9" id="KW-0813">Transport</keyword>
<dbReference type="Pfam" id="PF04290">
    <property type="entry name" value="DctQ"/>
    <property type="match status" value="1"/>
</dbReference>
<keyword evidence="7 9" id="KW-0472">Membrane</keyword>
<dbReference type="PANTHER" id="PTHR35011">
    <property type="entry name" value="2,3-DIKETO-L-GULONATE TRAP TRANSPORTER SMALL PERMEASE PROTEIN YIAM"/>
    <property type="match status" value="1"/>
</dbReference>
<dbReference type="EMBL" id="JBIUZV010000016">
    <property type="protein sequence ID" value="MFJ3048271.1"/>
    <property type="molecule type" value="Genomic_DNA"/>
</dbReference>
<evidence type="ECO:0000256" key="9">
    <source>
        <dbReference type="RuleBase" id="RU369079"/>
    </source>
</evidence>
<evidence type="ECO:0000256" key="8">
    <source>
        <dbReference type="ARBA" id="ARBA00038436"/>
    </source>
</evidence>
<comment type="subunit">
    <text evidence="9">The complex comprises the extracytoplasmic solute receptor protein and the two transmembrane proteins.</text>
</comment>
<evidence type="ECO:0000256" key="6">
    <source>
        <dbReference type="ARBA" id="ARBA00022989"/>
    </source>
</evidence>
<evidence type="ECO:0000256" key="1">
    <source>
        <dbReference type="ARBA" id="ARBA00004429"/>
    </source>
</evidence>
<keyword evidence="3" id="KW-1003">Cell membrane</keyword>
<keyword evidence="12" id="KW-1185">Reference proteome</keyword>
<evidence type="ECO:0000256" key="3">
    <source>
        <dbReference type="ARBA" id="ARBA00022475"/>
    </source>
</evidence>
<evidence type="ECO:0000256" key="7">
    <source>
        <dbReference type="ARBA" id="ARBA00023136"/>
    </source>
</evidence>
<feature type="transmembrane region" description="Helical" evidence="9">
    <location>
        <begin position="55"/>
        <end position="76"/>
    </location>
</feature>
<comment type="similarity">
    <text evidence="8 9">Belongs to the TRAP transporter small permease family.</text>
</comment>
<comment type="function">
    <text evidence="9">Part of the tripartite ATP-independent periplasmic (TRAP) transport system.</text>
</comment>
<evidence type="ECO:0000256" key="4">
    <source>
        <dbReference type="ARBA" id="ARBA00022519"/>
    </source>
</evidence>
<gene>
    <name evidence="11" type="ORF">ACIPEN_20755</name>
</gene>
<comment type="caution">
    <text evidence="11">The sequence shown here is derived from an EMBL/GenBank/DDBJ whole genome shotgun (WGS) entry which is preliminary data.</text>
</comment>
<dbReference type="Proteomes" id="UP001617427">
    <property type="component" value="Unassembled WGS sequence"/>
</dbReference>
<proteinExistence type="inferred from homology"/>
<keyword evidence="5 9" id="KW-0812">Transmembrane</keyword>
<feature type="transmembrane region" description="Helical" evidence="9">
    <location>
        <begin position="139"/>
        <end position="160"/>
    </location>
</feature>
<feature type="transmembrane region" description="Helical" evidence="9">
    <location>
        <begin position="26"/>
        <end position="49"/>
    </location>
</feature>
<evidence type="ECO:0000256" key="2">
    <source>
        <dbReference type="ARBA" id="ARBA00022448"/>
    </source>
</evidence>
<reference evidence="11 12" key="1">
    <citation type="submission" date="2024-10" db="EMBL/GenBank/DDBJ databases">
        <title>The Natural Products Discovery Center: Release of the First 8490 Sequenced Strains for Exploring Actinobacteria Biosynthetic Diversity.</title>
        <authorList>
            <person name="Kalkreuter E."/>
            <person name="Kautsar S.A."/>
            <person name="Yang D."/>
            <person name="Bader C.D."/>
            <person name="Teijaro C.N."/>
            <person name="Fluegel L."/>
            <person name="Davis C.M."/>
            <person name="Simpson J.R."/>
            <person name="Lauterbach L."/>
            <person name="Steele A.D."/>
            <person name="Gui C."/>
            <person name="Meng S."/>
            <person name="Li G."/>
            <person name="Viehrig K."/>
            <person name="Ye F."/>
            <person name="Su P."/>
            <person name="Kiefer A.F."/>
            <person name="Nichols A."/>
            <person name="Cepeda A.J."/>
            <person name="Yan W."/>
            <person name="Fan B."/>
            <person name="Jiang Y."/>
            <person name="Adhikari A."/>
            <person name="Zheng C.-J."/>
            <person name="Schuster L."/>
            <person name="Cowan T.M."/>
            <person name="Smanski M.J."/>
            <person name="Chevrette M.G."/>
            <person name="De Carvalho L.P.S."/>
            <person name="Shen B."/>
        </authorList>
    </citation>
    <scope>NUCLEOTIDE SEQUENCE [LARGE SCALE GENOMIC DNA]</scope>
    <source>
        <strain evidence="11 12">NPDC087045</strain>
    </source>
</reference>
<feature type="transmembrane region" description="Helical" evidence="9">
    <location>
        <begin position="97"/>
        <end position="119"/>
    </location>
</feature>
<dbReference type="PANTHER" id="PTHR35011:SF2">
    <property type="entry name" value="2,3-DIKETO-L-GULONATE TRAP TRANSPORTER SMALL PERMEASE PROTEIN YIAM"/>
    <property type="match status" value="1"/>
</dbReference>
<organism evidence="11 12">
    <name type="scientific">Herbaspirillum chlorophenolicum</name>
    <dbReference type="NCBI Taxonomy" id="211589"/>
    <lineage>
        <taxon>Bacteria</taxon>
        <taxon>Pseudomonadati</taxon>
        <taxon>Pseudomonadota</taxon>
        <taxon>Betaproteobacteria</taxon>
        <taxon>Burkholderiales</taxon>
        <taxon>Oxalobacteraceae</taxon>
        <taxon>Herbaspirillum</taxon>
    </lineage>
</organism>
<comment type="subcellular location">
    <subcellularLocation>
        <location evidence="1 9">Cell inner membrane</location>
        <topology evidence="1 9">Multi-pass membrane protein</topology>
    </subcellularLocation>
</comment>
<dbReference type="RefSeq" id="WP_402703192.1">
    <property type="nucleotide sequence ID" value="NZ_JBIUZV010000016.1"/>
</dbReference>
<evidence type="ECO:0000313" key="11">
    <source>
        <dbReference type="EMBL" id="MFJ3048271.1"/>
    </source>
</evidence>
<evidence type="ECO:0000313" key="12">
    <source>
        <dbReference type="Proteomes" id="UP001617427"/>
    </source>
</evidence>
<sequence length="170" mass="18326">MSELSVNADSPPEKEIRFSDLSLEEIVAGIGLIIIVLSVTWGVVTRYLLAQPAAWSGEVAGIAFAWTVFVGAAAVFKRGEHISIDLAIEYLPAAPRRLLQLLVDIFVFLTLAAVAGLALKFSIATIDAPTTILRIPQSVTYSGAAVGFMLMTIRHAIFAVRRLRQSGESK</sequence>
<keyword evidence="6 9" id="KW-1133">Transmembrane helix</keyword>